<evidence type="ECO:0000313" key="4">
    <source>
        <dbReference type="Proteomes" id="UP001642484"/>
    </source>
</evidence>
<protein>
    <recommendedName>
        <fullName evidence="5">Glycerophosphocholine acyltransferase 1</fullName>
    </recommendedName>
</protein>
<reference evidence="3 4" key="1">
    <citation type="submission" date="2024-02" db="EMBL/GenBank/DDBJ databases">
        <authorList>
            <person name="Chen Y."/>
            <person name="Shah S."/>
            <person name="Dougan E. K."/>
            <person name="Thang M."/>
            <person name="Chan C."/>
        </authorList>
    </citation>
    <scope>NUCLEOTIDE SEQUENCE [LARGE SCALE GENOMIC DNA]</scope>
</reference>
<feature type="transmembrane region" description="Helical" evidence="2">
    <location>
        <begin position="139"/>
        <end position="164"/>
    </location>
</feature>
<accession>A0ABP0IER7</accession>
<feature type="compositionally biased region" description="Basic and acidic residues" evidence="1">
    <location>
        <begin position="11"/>
        <end position="20"/>
    </location>
</feature>
<name>A0ABP0IER7_9DINO</name>
<evidence type="ECO:0000256" key="1">
    <source>
        <dbReference type="SAM" id="MobiDB-lite"/>
    </source>
</evidence>
<sequence length="529" mass="61098">MLRYLPSRAPRKADRPRNDYEPCGLCEEEDDEEGEEIDISVDVPIWLPRWFLTSYWGVPSEVKELMKEKRLVPNETMPEDKRYKLTMFDISGPPVLLLWMATLIQWPFFMFLPWIAFYFTECNGLGMPHYATWVWLFPLPILVLVVGIELWCFTYTIVPVVQWLGNMTTPLRSKPSFGFWFYWHLSLSLCLHTDLVTQGFLLASVCRWFGCEGWDQIAQIWEDVWENSIFAWITPGENLRFILIFAWITTIIQLPLFIASALPARLFCCKYVDFDCRSEKEGYNVFSCWPQNVAECQWTTSHIWHADALKTLALLNRMVLVQEGQHQLQLERAKHTKHDLNRSTQILKMELRQMIPRIVLLNFLQNCTKLEVQTTIFSLGRMVMKAHLNWQCLFCILIAHITSANDLFQICLRAKKIAEARKESAASDEPADDIGTLGMDRPPAESRAAPSSAAVDVRSASRNLDARPQAIDSMDWMLAFVWCAALLCFLVQLHSFGKLVGAFICEDAIWNFPDRCVDVDANWRSSPGG</sequence>
<dbReference type="Proteomes" id="UP001642484">
    <property type="component" value="Unassembled WGS sequence"/>
</dbReference>
<comment type="caution">
    <text evidence="3">The sequence shown here is derived from an EMBL/GenBank/DDBJ whole genome shotgun (WGS) entry which is preliminary data.</text>
</comment>
<dbReference type="EMBL" id="CAXAMN010002592">
    <property type="protein sequence ID" value="CAK9000371.1"/>
    <property type="molecule type" value="Genomic_DNA"/>
</dbReference>
<feature type="region of interest" description="Disordered" evidence="1">
    <location>
        <begin position="424"/>
        <end position="454"/>
    </location>
</feature>
<evidence type="ECO:0008006" key="5">
    <source>
        <dbReference type="Google" id="ProtNLM"/>
    </source>
</evidence>
<organism evidence="3 4">
    <name type="scientific">Durusdinium trenchii</name>
    <dbReference type="NCBI Taxonomy" id="1381693"/>
    <lineage>
        <taxon>Eukaryota</taxon>
        <taxon>Sar</taxon>
        <taxon>Alveolata</taxon>
        <taxon>Dinophyceae</taxon>
        <taxon>Suessiales</taxon>
        <taxon>Symbiodiniaceae</taxon>
        <taxon>Durusdinium</taxon>
    </lineage>
</organism>
<evidence type="ECO:0000313" key="3">
    <source>
        <dbReference type="EMBL" id="CAK9000371.1"/>
    </source>
</evidence>
<keyword evidence="4" id="KW-1185">Reference proteome</keyword>
<evidence type="ECO:0000256" key="2">
    <source>
        <dbReference type="SAM" id="Phobius"/>
    </source>
</evidence>
<feature type="compositionally biased region" description="Low complexity" evidence="1">
    <location>
        <begin position="445"/>
        <end position="454"/>
    </location>
</feature>
<feature type="transmembrane region" description="Helical" evidence="2">
    <location>
        <begin position="96"/>
        <end position="119"/>
    </location>
</feature>
<proteinExistence type="predicted"/>
<gene>
    <name evidence="3" type="ORF">CCMP2556_LOCUS6041</name>
</gene>
<feature type="transmembrane region" description="Helical" evidence="2">
    <location>
        <begin position="241"/>
        <end position="262"/>
    </location>
</feature>
<keyword evidence="2" id="KW-0472">Membrane</keyword>
<keyword evidence="2" id="KW-0812">Transmembrane</keyword>
<feature type="region of interest" description="Disordered" evidence="1">
    <location>
        <begin position="1"/>
        <end position="34"/>
    </location>
</feature>
<keyword evidence="2" id="KW-1133">Transmembrane helix</keyword>